<comment type="subcellular location">
    <subcellularLocation>
        <location evidence="1">Secreted</location>
    </subcellularLocation>
</comment>
<evidence type="ECO:0000256" key="3">
    <source>
        <dbReference type="ARBA" id="ARBA00022729"/>
    </source>
</evidence>
<dbReference type="Proteomes" id="UP000265520">
    <property type="component" value="Unassembled WGS sequence"/>
</dbReference>
<sequence length="99" mass="10862">IKEYGGAGTIIALEDEVDASYTTVIAGAFVDINTVGKNIETYINSTKNPQAVIYKTGSTKFPAPYLATFSSRGPQHITRNILKVIIFLSLVMFSIWLVF</sequence>
<feature type="non-terminal residue" evidence="5">
    <location>
        <position position="1"/>
    </location>
</feature>
<evidence type="ECO:0000256" key="2">
    <source>
        <dbReference type="ARBA" id="ARBA00011073"/>
    </source>
</evidence>
<dbReference type="GO" id="GO:0006508">
    <property type="term" value="P:proteolysis"/>
    <property type="evidence" value="ECO:0007669"/>
    <property type="project" value="InterPro"/>
</dbReference>
<protein>
    <submittedName>
        <fullName evidence="5">Xylem serine proteinase 1-like</fullName>
    </submittedName>
</protein>
<proteinExistence type="inferred from homology"/>
<dbReference type="InterPro" id="IPR036852">
    <property type="entry name" value="Peptidase_S8/S53_dom_sf"/>
</dbReference>
<dbReference type="AlphaFoldDB" id="A0A392RJ37"/>
<keyword evidence="6" id="KW-1185">Reference proteome</keyword>
<name>A0A392RJ37_9FABA</name>
<feature type="transmembrane region" description="Helical" evidence="4">
    <location>
        <begin position="81"/>
        <end position="98"/>
    </location>
</feature>
<keyword evidence="4" id="KW-1133">Transmembrane helix</keyword>
<reference evidence="5 6" key="1">
    <citation type="journal article" date="2018" name="Front. Plant Sci.">
        <title>Red Clover (Trifolium pratense) and Zigzag Clover (T. medium) - A Picture of Genomic Similarities and Differences.</title>
        <authorList>
            <person name="Dluhosova J."/>
            <person name="Istvanek J."/>
            <person name="Nedelnik J."/>
            <person name="Repkova J."/>
        </authorList>
    </citation>
    <scope>NUCLEOTIDE SEQUENCE [LARGE SCALE GENOMIC DNA]</scope>
    <source>
        <strain evidence="6">cv. 10/8</strain>
        <tissue evidence="5">Leaf</tissue>
    </source>
</reference>
<keyword evidence="4" id="KW-0812">Transmembrane</keyword>
<comment type="caution">
    <text evidence="5">The sequence shown here is derived from an EMBL/GenBank/DDBJ whole genome shotgun (WGS) entry which is preliminary data.</text>
</comment>
<organism evidence="5 6">
    <name type="scientific">Trifolium medium</name>
    <dbReference type="NCBI Taxonomy" id="97028"/>
    <lineage>
        <taxon>Eukaryota</taxon>
        <taxon>Viridiplantae</taxon>
        <taxon>Streptophyta</taxon>
        <taxon>Embryophyta</taxon>
        <taxon>Tracheophyta</taxon>
        <taxon>Spermatophyta</taxon>
        <taxon>Magnoliopsida</taxon>
        <taxon>eudicotyledons</taxon>
        <taxon>Gunneridae</taxon>
        <taxon>Pentapetalae</taxon>
        <taxon>rosids</taxon>
        <taxon>fabids</taxon>
        <taxon>Fabales</taxon>
        <taxon>Fabaceae</taxon>
        <taxon>Papilionoideae</taxon>
        <taxon>50 kb inversion clade</taxon>
        <taxon>NPAAA clade</taxon>
        <taxon>Hologalegina</taxon>
        <taxon>IRL clade</taxon>
        <taxon>Trifolieae</taxon>
        <taxon>Trifolium</taxon>
    </lineage>
</organism>
<evidence type="ECO:0000313" key="5">
    <source>
        <dbReference type="EMBL" id="MCI36237.1"/>
    </source>
</evidence>
<dbReference type="Gene3D" id="3.40.50.200">
    <property type="entry name" value="Peptidase S8/S53 domain"/>
    <property type="match status" value="1"/>
</dbReference>
<keyword evidence="4" id="KW-0472">Membrane</keyword>
<evidence type="ECO:0000256" key="1">
    <source>
        <dbReference type="ARBA" id="ARBA00004613"/>
    </source>
</evidence>
<comment type="similarity">
    <text evidence="2">Belongs to the peptidase S8 family.</text>
</comment>
<keyword evidence="3" id="KW-0732">Signal</keyword>
<accession>A0A392RJ37</accession>
<dbReference type="GO" id="GO:0004252">
    <property type="term" value="F:serine-type endopeptidase activity"/>
    <property type="evidence" value="ECO:0007669"/>
    <property type="project" value="InterPro"/>
</dbReference>
<dbReference type="PANTHER" id="PTHR10795">
    <property type="entry name" value="PROPROTEIN CONVERTASE SUBTILISIN/KEXIN"/>
    <property type="match status" value="1"/>
</dbReference>
<dbReference type="EMBL" id="LXQA010231940">
    <property type="protein sequence ID" value="MCI36237.1"/>
    <property type="molecule type" value="Genomic_DNA"/>
</dbReference>
<evidence type="ECO:0000256" key="4">
    <source>
        <dbReference type="SAM" id="Phobius"/>
    </source>
</evidence>
<dbReference type="Gene3D" id="3.50.30.30">
    <property type="match status" value="1"/>
</dbReference>
<evidence type="ECO:0000313" key="6">
    <source>
        <dbReference type="Proteomes" id="UP000265520"/>
    </source>
</evidence>
<dbReference type="InterPro" id="IPR045051">
    <property type="entry name" value="SBT"/>
</dbReference>
<dbReference type="GO" id="GO:0005576">
    <property type="term" value="C:extracellular region"/>
    <property type="evidence" value="ECO:0007669"/>
    <property type="project" value="UniProtKB-SubCell"/>
</dbReference>